<dbReference type="Proteomes" id="UP001314170">
    <property type="component" value="Unassembled WGS sequence"/>
</dbReference>
<name>A0AAV1SSS6_9ROSI</name>
<evidence type="ECO:0000313" key="1">
    <source>
        <dbReference type="EMBL" id="CAK7357100.1"/>
    </source>
</evidence>
<comment type="caution">
    <text evidence="1">The sequence shown here is derived from an EMBL/GenBank/DDBJ whole genome shotgun (WGS) entry which is preliminary data.</text>
</comment>
<keyword evidence="2" id="KW-1185">Reference proteome</keyword>
<dbReference type="AlphaFoldDB" id="A0AAV1SSS6"/>
<sequence>MRESEKERVGEKQKLSWFKETLLRRDETQMKETRAPLPLVIKKSWWKVIGLRPFTIIGFYISYDDGQQKYKNQFPTCLSTKGRPTEVLVKGGTLVYDSV</sequence>
<gene>
    <name evidence="1" type="ORF">DCAF_LOCUS27384</name>
</gene>
<accession>A0AAV1SSS6</accession>
<organism evidence="1 2">
    <name type="scientific">Dovyalis caffra</name>
    <dbReference type="NCBI Taxonomy" id="77055"/>
    <lineage>
        <taxon>Eukaryota</taxon>
        <taxon>Viridiplantae</taxon>
        <taxon>Streptophyta</taxon>
        <taxon>Embryophyta</taxon>
        <taxon>Tracheophyta</taxon>
        <taxon>Spermatophyta</taxon>
        <taxon>Magnoliopsida</taxon>
        <taxon>eudicotyledons</taxon>
        <taxon>Gunneridae</taxon>
        <taxon>Pentapetalae</taxon>
        <taxon>rosids</taxon>
        <taxon>fabids</taxon>
        <taxon>Malpighiales</taxon>
        <taxon>Salicaceae</taxon>
        <taxon>Flacourtieae</taxon>
        <taxon>Dovyalis</taxon>
    </lineage>
</organism>
<proteinExistence type="predicted"/>
<dbReference type="EMBL" id="CAWUPB010001197">
    <property type="protein sequence ID" value="CAK7357100.1"/>
    <property type="molecule type" value="Genomic_DNA"/>
</dbReference>
<reference evidence="1 2" key="1">
    <citation type="submission" date="2024-01" db="EMBL/GenBank/DDBJ databases">
        <authorList>
            <person name="Waweru B."/>
        </authorList>
    </citation>
    <scope>NUCLEOTIDE SEQUENCE [LARGE SCALE GENOMIC DNA]</scope>
</reference>
<protein>
    <submittedName>
        <fullName evidence="1">Uncharacterized protein</fullName>
    </submittedName>
</protein>
<evidence type="ECO:0000313" key="2">
    <source>
        <dbReference type="Proteomes" id="UP001314170"/>
    </source>
</evidence>